<keyword evidence="5" id="KW-0046">Antibiotic resistance</keyword>
<proteinExistence type="inferred from homology"/>
<keyword evidence="3 6" id="KW-1133">Transmembrane helix</keyword>
<dbReference type="Proteomes" id="UP001501578">
    <property type="component" value="Unassembled WGS sequence"/>
</dbReference>
<keyword evidence="6" id="KW-1003">Cell membrane</keyword>
<feature type="transmembrane region" description="Helical" evidence="6">
    <location>
        <begin position="156"/>
        <end position="178"/>
    </location>
</feature>
<evidence type="ECO:0000256" key="2">
    <source>
        <dbReference type="ARBA" id="ARBA00022692"/>
    </source>
</evidence>
<dbReference type="InterPro" id="IPR000412">
    <property type="entry name" value="ABC_2_transport"/>
</dbReference>
<comment type="caution">
    <text evidence="8">The sequence shown here is derived from an EMBL/GenBank/DDBJ whole genome shotgun (WGS) entry which is preliminary data.</text>
</comment>
<comment type="subcellular location">
    <subcellularLocation>
        <location evidence="6">Cell membrane</location>
        <topology evidence="6">Multi-pass membrane protein</topology>
    </subcellularLocation>
    <subcellularLocation>
        <location evidence="1">Membrane</location>
        <topology evidence="1">Multi-pass membrane protein</topology>
    </subcellularLocation>
</comment>
<sequence length="276" mass="29247">MSALPAPIVPTTAAQRLGWMFSDGWTLAQGNLIGLVRNPAALIGAMLYPLIMVLMFGYVFGSAMTVAGGGDYREFLMPGMFAQTMAVGVGTTIIVVAQQSARGVTDRYRSMPVSQSGIVLGRALADMVGSAIELAVLVGCGLLIGWNWNNGPGKALAAIGLLFLLRFSLVWVGIYLGLRLTPEAAGASWMVLLPLTMTASTFASPSQMPAVLGFVAEWNPVSATVNACRELFGNPGWGGDSWAAQHAVLLAIGWPVLVTAIFLPLSARTYRRLDRK</sequence>
<dbReference type="PANTHER" id="PTHR43229">
    <property type="entry name" value="NODULATION PROTEIN J"/>
    <property type="match status" value="1"/>
</dbReference>
<keyword evidence="6" id="KW-0813">Transport</keyword>
<comment type="similarity">
    <text evidence="6">Belongs to the ABC-2 integral membrane protein family.</text>
</comment>
<dbReference type="InterPro" id="IPR013525">
    <property type="entry name" value="ABC2_TM"/>
</dbReference>
<evidence type="ECO:0000259" key="7">
    <source>
        <dbReference type="PROSITE" id="PS51012"/>
    </source>
</evidence>
<keyword evidence="9" id="KW-1185">Reference proteome</keyword>
<dbReference type="EMBL" id="BAAAHQ010000011">
    <property type="protein sequence ID" value="GAA0925021.1"/>
    <property type="molecule type" value="Genomic_DNA"/>
</dbReference>
<evidence type="ECO:0000256" key="1">
    <source>
        <dbReference type="ARBA" id="ARBA00004141"/>
    </source>
</evidence>
<keyword evidence="4 6" id="KW-0472">Membrane</keyword>
<evidence type="ECO:0000313" key="9">
    <source>
        <dbReference type="Proteomes" id="UP001501578"/>
    </source>
</evidence>
<dbReference type="PROSITE" id="PS51012">
    <property type="entry name" value="ABC_TM2"/>
    <property type="match status" value="1"/>
</dbReference>
<name>A0ABP3ZNT9_9ACTN</name>
<dbReference type="InterPro" id="IPR051784">
    <property type="entry name" value="Nod_factor_ABC_transporter"/>
</dbReference>
<dbReference type="PIRSF" id="PIRSF006648">
    <property type="entry name" value="DrrB"/>
    <property type="match status" value="1"/>
</dbReference>
<dbReference type="PANTHER" id="PTHR43229:SF2">
    <property type="entry name" value="NODULATION PROTEIN J"/>
    <property type="match status" value="1"/>
</dbReference>
<accession>A0ABP3ZNT9</accession>
<feature type="transmembrane region" description="Helical" evidence="6">
    <location>
        <begin position="80"/>
        <end position="98"/>
    </location>
</feature>
<evidence type="ECO:0000313" key="8">
    <source>
        <dbReference type="EMBL" id="GAA0925021.1"/>
    </source>
</evidence>
<evidence type="ECO:0000256" key="3">
    <source>
        <dbReference type="ARBA" id="ARBA00022989"/>
    </source>
</evidence>
<evidence type="ECO:0000256" key="6">
    <source>
        <dbReference type="RuleBase" id="RU361157"/>
    </source>
</evidence>
<keyword evidence="2 6" id="KW-0812">Transmembrane</keyword>
<gene>
    <name evidence="8" type="ORF">GCM10009560_26180</name>
</gene>
<dbReference type="InterPro" id="IPR047817">
    <property type="entry name" value="ABC2_TM_bact-type"/>
</dbReference>
<organism evidence="8 9">
    <name type="scientific">Nonomuraea longicatena</name>
    <dbReference type="NCBI Taxonomy" id="83682"/>
    <lineage>
        <taxon>Bacteria</taxon>
        <taxon>Bacillati</taxon>
        <taxon>Actinomycetota</taxon>
        <taxon>Actinomycetes</taxon>
        <taxon>Streptosporangiales</taxon>
        <taxon>Streptosporangiaceae</taxon>
        <taxon>Nonomuraea</taxon>
    </lineage>
</organism>
<dbReference type="Pfam" id="PF01061">
    <property type="entry name" value="ABC2_membrane"/>
    <property type="match status" value="1"/>
</dbReference>
<protein>
    <recommendedName>
        <fullName evidence="6">Transport permease protein</fullName>
    </recommendedName>
</protein>
<evidence type="ECO:0000256" key="5">
    <source>
        <dbReference type="ARBA" id="ARBA00023251"/>
    </source>
</evidence>
<feature type="domain" description="ABC transmembrane type-2" evidence="7">
    <location>
        <begin position="40"/>
        <end position="273"/>
    </location>
</feature>
<reference evidence="9" key="1">
    <citation type="journal article" date="2019" name="Int. J. Syst. Evol. Microbiol.">
        <title>The Global Catalogue of Microorganisms (GCM) 10K type strain sequencing project: providing services to taxonomists for standard genome sequencing and annotation.</title>
        <authorList>
            <consortium name="The Broad Institute Genomics Platform"/>
            <consortium name="The Broad Institute Genome Sequencing Center for Infectious Disease"/>
            <person name="Wu L."/>
            <person name="Ma J."/>
        </authorList>
    </citation>
    <scope>NUCLEOTIDE SEQUENCE [LARGE SCALE GENOMIC DNA]</scope>
    <source>
        <strain evidence="9">JCM 11136</strain>
    </source>
</reference>
<dbReference type="RefSeq" id="WP_343950086.1">
    <property type="nucleotide sequence ID" value="NZ_BAAAHQ010000011.1"/>
</dbReference>
<feature type="transmembrane region" description="Helical" evidence="6">
    <location>
        <begin position="247"/>
        <end position="267"/>
    </location>
</feature>
<evidence type="ECO:0000256" key="4">
    <source>
        <dbReference type="ARBA" id="ARBA00023136"/>
    </source>
</evidence>
<feature type="transmembrane region" description="Helical" evidence="6">
    <location>
        <begin position="185"/>
        <end position="203"/>
    </location>
</feature>
<feature type="transmembrane region" description="Helical" evidence="6">
    <location>
        <begin position="119"/>
        <end position="144"/>
    </location>
</feature>
<feature type="transmembrane region" description="Helical" evidence="6">
    <location>
        <begin position="40"/>
        <end position="60"/>
    </location>
</feature>